<dbReference type="Pfam" id="PF22612">
    <property type="entry name" value="GH113"/>
    <property type="match status" value="1"/>
</dbReference>
<dbReference type="InterPro" id="IPR029056">
    <property type="entry name" value="Ribokinase-like"/>
</dbReference>
<evidence type="ECO:0000313" key="8">
    <source>
        <dbReference type="Proteomes" id="UP000316659"/>
    </source>
</evidence>
<dbReference type="PANTHER" id="PTHR43085">
    <property type="entry name" value="HEXOKINASE FAMILY MEMBER"/>
    <property type="match status" value="1"/>
</dbReference>
<dbReference type="InterPro" id="IPR017853">
    <property type="entry name" value="GH"/>
</dbReference>
<comment type="caution">
    <text evidence="7">The sequence shown here is derived from an EMBL/GenBank/DDBJ whole genome shotgun (WGS) entry which is preliminary data.</text>
</comment>
<accession>A0A4Y4E5H0</accession>
<keyword evidence="3" id="KW-0547">Nucleotide-binding</keyword>
<name>A0A4Y4E5H0_CELCE</name>
<sequence length="628" mass="67036">MTRFLVVGEALVDVVPDGPGTTRDLPGGSPANVALTLGRLGREVLLATVLAPDERGALVRDWLAASGVEVDANVPSTGRTSAATVSLDAQGQATYTFDLAWELGLVDLGDAGIVHVGSVAAVLPPGADAVRDVVRRARGTAVVCYDPNVRPALVDDPAAVRARVEELVALADVVKVSDEDLAWFAPGTDPLDVARRWSAWGAALVVVTRGGDGATLVRHDGRLVEVPGRAVDVVDTVGAGDTFTGALLDALAARGVRGPGGADVLRRLSDAAVRTAARSAAVAASVTVSRAGANPPTRAELRAVEGPVRPAPFPGAPVTGMTWGWTGVRGTWTGPGAERSMDALQGLGVDWVAVTFSAKQDTPQSTVVRYGDEPTVNDDEVRAAIRAAKARGWKVCLKPVVDSADGTWRAFIGFFDDDVPGEPSWDEWFASYTEFVVRHARIAAEEGAEMFCVGCEMVRADGRDAQWRALVAAVREVYDGLVTYNCDKYQEDRVTWWDVVDVIGSSGYYPAGTWEHHLDRIEAVVAREDKPFVFLEAGCPSREGSPERPNDWTLAGPPSGEAQAAWLAEMFAACARRPWVAGYFLWDWPSPLYAEAEAAANDDYCVYGKPGADVVRRAYEELRTRSRD</sequence>
<gene>
    <name evidence="7" type="ORF">CCE02nite_18600</name>
</gene>
<evidence type="ECO:0000256" key="4">
    <source>
        <dbReference type="ARBA" id="ARBA00022777"/>
    </source>
</evidence>
<dbReference type="Pfam" id="PF00294">
    <property type="entry name" value="PfkB"/>
    <property type="match status" value="1"/>
</dbReference>
<dbReference type="SUPFAM" id="SSF53613">
    <property type="entry name" value="Ribokinase-like"/>
    <property type="match status" value="1"/>
</dbReference>
<dbReference type="RefSeq" id="WP_308463690.1">
    <property type="nucleotide sequence ID" value="NZ_BJNZ01000009.1"/>
</dbReference>
<evidence type="ECO:0000256" key="2">
    <source>
        <dbReference type="ARBA" id="ARBA00022679"/>
    </source>
</evidence>
<dbReference type="PROSITE" id="PS00584">
    <property type="entry name" value="PFKB_KINASES_2"/>
    <property type="match status" value="1"/>
</dbReference>
<evidence type="ECO:0000256" key="3">
    <source>
        <dbReference type="ARBA" id="ARBA00022741"/>
    </source>
</evidence>
<evidence type="ECO:0000313" key="7">
    <source>
        <dbReference type="EMBL" id="GED09861.1"/>
    </source>
</evidence>
<dbReference type="InterPro" id="IPR050306">
    <property type="entry name" value="PfkB_Carbo_kinase"/>
</dbReference>
<evidence type="ECO:0000259" key="6">
    <source>
        <dbReference type="Pfam" id="PF00294"/>
    </source>
</evidence>
<dbReference type="Gene3D" id="3.40.1190.20">
    <property type="match status" value="1"/>
</dbReference>
<dbReference type="EMBL" id="BJNZ01000009">
    <property type="protein sequence ID" value="GED09861.1"/>
    <property type="molecule type" value="Genomic_DNA"/>
</dbReference>
<evidence type="ECO:0000256" key="5">
    <source>
        <dbReference type="ARBA" id="ARBA00022840"/>
    </source>
</evidence>
<dbReference type="InterPro" id="IPR055151">
    <property type="entry name" value="GH113"/>
</dbReference>
<evidence type="ECO:0000256" key="1">
    <source>
        <dbReference type="ARBA" id="ARBA00010688"/>
    </source>
</evidence>
<dbReference type="Proteomes" id="UP000316659">
    <property type="component" value="Unassembled WGS sequence"/>
</dbReference>
<organism evidence="7 8">
    <name type="scientific">Cellulosimicrobium cellulans</name>
    <name type="common">Arthrobacter luteus</name>
    <dbReference type="NCBI Taxonomy" id="1710"/>
    <lineage>
        <taxon>Bacteria</taxon>
        <taxon>Bacillati</taxon>
        <taxon>Actinomycetota</taxon>
        <taxon>Actinomycetes</taxon>
        <taxon>Micrococcales</taxon>
        <taxon>Promicromonosporaceae</taxon>
        <taxon>Cellulosimicrobium</taxon>
    </lineage>
</organism>
<dbReference type="Gene3D" id="3.20.20.80">
    <property type="entry name" value="Glycosidases"/>
    <property type="match status" value="1"/>
</dbReference>
<dbReference type="AlphaFoldDB" id="A0A4Y4E5H0"/>
<reference evidence="7 8" key="1">
    <citation type="submission" date="2019-06" db="EMBL/GenBank/DDBJ databases">
        <title>Whole genome shotgun sequence of Cellulosimicrobium cellulans NBRC 15516.</title>
        <authorList>
            <person name="Hosoyama A."/>
            <person name="Uohara A."/>
            <person name="Ohji S."/>
            <person name="Ichikawa N."/>
        </authorList>
    </citation>
    <scope>NUCLEOTIDE SEQUENCE [LARGE SCALE GENOMIC DNA]</scope>
    <source>
        <strain evidence="7 8">NBRC 15516</strain>
    </source>
</reference>
<dbReference type="GO" id="GO:0016301">
    <property type="term" value="F:kinase activity"/>
    <property type="evidence" value="ECO:0007669"/>
    <property type="project" value="UniProtKB-KW"/>
</dbReference>
<keyword evidence="5" id="KW-0067">ATP-binding</keyword>
<protein>
    <recommendedName>
        <fullName evidence="6">Carbohydrate kinase PfkB domain-containing protein</fullName>
    </recommendedName>
</protein>
<keyword evidence="4" id="KW-0418">Kinase</keyword>
<comment type="similarity">
    <text evidence="1">Belongs to the carbohydrate kinase PfkB family.</text>
</comment>
<dbReference type="InterPro" id="IPR011611">
    <property type="entry name" value="PfkB_dom"/>
</dbReference>
<dbReference type="PANTHER" id="PTHR43085:SF1">
    <property type="entry name" value="PSEUDOURIDINE KINASE-RELATED"/>
    <property type="match status" value="1"/>
</dbReference>
<dbReference type="GO" id="GO:0005524">
    <property type="term" value="F:ATP binding"/>
    <property type="evidence" value="ECO:0007669"/>
    <property type="project" value="UniProtKB-KW"/>
</dbReference>
<dbReference type="CDD" id="cd01167">
    <property type="entry name" value="bac_FRK"/>
    <property type="match status" value="1"/>
</dbReference>
<dbReference type="SUPFAM" id="SSF51445">
    <property type="entry name" value="(Trans)glycosidases"/>
    <property type="match status" value="1"/>
</dbReference>
<dbReference type="InterPro" id="IPR002173">
    <property type="entry name" value="Carboh/pur_kinase_PfkB_CS"/>
</dbReference>
<feature type="domain" description="Carbohydrate kinase PfkB" evidence="6">
    <location>
        <begin position="1"/>
        <end position="296"/>
    </location>
</feature>
<keyword evidence="2" id="KW-0808">Transferase</keyword>
<proteinExistence type="inferred from homology"/>